<evidence type="ECO:0000313" key="2">
    <source>
        <dbReference type="Proteomes" id="UP000434554"/>
    </source>
</evidence>
<dbReference type="GeneID" id="83055053"/>
<accession>A0A833CA49</accession>
<protein>
    <submittedName>
        <fullName evidence="1">Uncharacterized protein</fullName>
    </submittedName>
</protein>
<reference evidence="1 2" key="1">
    <citation type="submission" date="2019-09" db="EMBL/GenBank/DDBJ databases">
        <title>Draft genome sequence of 3 type strains from the CCUG.</title>
        <authorList>
            <person name="Pineiro-Iglesias B."/>
            <person name="Tunovic T."/>
            <person name="Unosson C."/>
            <person name="Inganas E."/>
            <person name="Ohlen M."/>
            <person name="Cardew S."/>
            <person name="Jensie-Markopoulos S."/>
            <person name="Salva-Serra F."/>
            <person name="Jaen-Luchoro D."/>
            <person name="Karlsson R."/>
            <person name="Svensson-Stadler L."/>
            <person name="Chun J."/>
            <person name="Moore E."/>
        </authorList>
    </citation>
    <scope>NUCLEOTIDE SEQUENCE [LARGE SCALE GENOMIC DNA]</scope>
    <source>
        <strain evidence="1 2">CCUG 65427</strain>
    </source>
</reference>
<organism evidence="1 2">
    <name type="scientific">Veillonella seminalis</name>
    <dbReference type="NCBI Taxonomy" id="1502943"/>
    <lineage>
        <taxon>Bacteria</taxon>
        <taxon>Bacillati</taxon>
        <taxon>Bacillota</taxon>
        <taxon>Negativicutes</taxon>
        <taxon>Veillonellales</taxon>
        <taxon>Veillonellaceae</taxon>
        <taxon>Veillonella</taxon>
    </lineage>
</organism>
<dbReference type="Proteomes" id="UP000434554">
    <property type="component" value="Unassembled WGS sequence"/>
</dbReference>
<dbReference type="EMBL" id="WBKH01000008">
    <property type="protein sequence ID" value="KAB1477618.1"/>
    <property type="molecule type" value="Genomic_DNA"/>
</dbReference>
<dbReference type="RefSeq" id="WP_127007796.1">
    <property type="nucleotide sequence ID" value="NZ_RQUZ01000006.1"/>
</dbReference>
<dbReference type="AlphaFoldDB" id="A0A833CA49"/>
<comment type="caution">
    <text evidence="1">The sequence shown here is derived from an EMBL/GenBank/DDBJ whole genome shotgun (WGS) entry which is preliminary data.</text>
</comment>
<evidence type="ECO:0000313" key="1">
    <source>
        <dbReference type="EMBL" id="KAB1477618.1"/>
    </source>
</evidence>
<gene>
    <name evidence="1" type="ORF">F8R14_08300</name>
</gene>
<sequence>MFIDVYREECSNIFLEVEKILKERDKVNKNIKLSLIPFFEKRSLFDSDFYKFCIENRELYYSERSFANYLPASDSAIDFINNSCTAEIDSFSHILNYIYLQINNSDEYLINDVEYLKQLLQGVKKIIVNEKQQIEKVKLNQLVETIKKCISKLSKDELSIG</sequence>
<name>A0A833CA49_9FIRM</name>
<proteinExistence type="predicted"/>